<organism evidence="1 2">
    <name type="scientific">Xenopus laevis</name>
    <name type="common">African clawed frog</name>
    <dbReference type="NCBI Taxonomy" id="8355"/>
    <lineage>
        <taxon>Eukaryota</taxon>
        <taxon>Metazoa</taxon>
        <taxon>Chordata</taxon>
        <taxon>Craniata</taxon>
        <taxon>Vertebrata</taxon>
        <taxon>Euteleostomi</taxon>
        <taxon>Amphibia</taxon>
        <taxon>Batrachia</taxon>
        <taxon>Anura</taxon>
        <taxon>Pipoidea</taxon>
        <taxon>Pipidae</taxon>
        <taxon>Xenopodinae</taxon>
        <taxon>Xenopus</taxon>
        <taxon>Xenopus</taxon>
    </lineage>
</organism>
<dbReference type="Proteomes" id="UP000694892">
    <property type="component" value="Chromosome 9_10L"/>
</dbReference>
<protein>
    <submittedName>
        <fullName evidence="1">Uncharacterized protein</fullName>
    </submittedName>
</protein>
<sequence>MYHSPCTLSGQGTSSTHLIPLISTSLAGYEETLSKTPLAQKDPVTLEPSLLSEQWYHWYHLPLVIFTELTQEKS</sequence>
<evidence type="ECO:0000313" key="1">
    <source>
        <dbReference type="EMBL" id="OCT63465.1"/>
    </source>
</evidence>
<name>A0A974BZM8_XENLA</name>
<dbReference type="EMBL" id="CM004482">
    <property type="protein sequence ID" value="OCT63465.1"/>
    <property type="molecule type" value="Genomic_DNA"/>
</dbReference>
<evidence type="ECO:0000313" key="2">
    <source>
        <dbReference type="Proteomes" id="UP000694892"/>
    </source>
</evidence>
<accession>A0A974BZM8</accession>
<proteinExistence type="predicted"/>
<gene>
    <name evidence="1" type="ORF">XELAEV_18044562mg</name>
</gene>
<dbReference type="AlphaFoldDB" id="A0A974BZM8"/>
<reference evidence="2" key="1">
    <citation type="journal article" date="2016" name="Nature">
        <title>Genome evolution in the allotetraploid frog Xenopus laevis.</title>
        <authorList>
            <person name="Session A.M."/>
            <person name="Uno Y."/>
            <person name="Kwon T."/>
            <person name="Chapman J.A."/>
            <person name="Toyoda A."/>
            <person name="Takahashi S."/>
            <person name="Fukui A."/>
            <person name="Hikosaka A."/>
            <person name="Suzuki A."/>
            <person name="Kondo M."/>
            <person name="van Heeringen S.J."/>
            <person name="Quigley I."/>
            <person name="Heinz S."/>
            <person name="Ogino H."/>
            <person name="Ochi H."/>
            <person name="Hellsten U."/>
            <person name="Lyons J.B."/>
            <person name="Simakov O."/>
            <person name="Putnam N."/>
            <person name="Stites J."/>
            <person name="Kuroki Y."/>
            <person name="Tanaka T."/>
            <person name="Michiue T."/>
            <person name="Watanabe M."/>
            <person name="Bogdanovic O."/>
            <person name="Lister R."/>
            <person name="Georgiou G."/>
            <person name="Paranjpe S.S."/>
            <person name="van Kruijsbergen I."/>
            <person name="Shu S."/>
            <person name="Carlson J."/>
            <person name="Kinoshita T."/>
            <person name="Ohta Y."/>
            <person name="Mawaribuchi S."/>
            <person name="Jenkins J."/>
            <person name="Grimwood J."/>
            <person name="Schmutz J."/>
            <person name="Mitros T."/>
            <person name="Mozaffari S.V."/>
            <person name="Suzuki Y."/>
            <person name="Haramoto Y."/>
            <person name="Yamamoto T.S."/>
            <person name="Takagi C."/>
            <person name="Heald R."/>
            <person name="Miller K."/>
            <person name="Haudenschild C."/>
            <person name="Kitzman J."/>
            <person name="Nakayama T."/>
            <person name="Izutsu Y."/>
            <person name="Robert J."/>
            <person name="Fortriede J."/>
            <person name="Burns K."/>
            <person name="Lotay V."/>
            <person name="Karimi K."/>
            <person name="Yasuoka Y."/>
            <person name="Dichmann D.S."/>
            <person name="Flajnik M.F."/>
            <person name="Houston D.W."/>
            <person name="Shendure J."/>
            <person name="DuPasquier L."/>
            <person name="Vize P.D."/>
            <person name="Zorn A.M."/>
            <person name="Ito M."/>
            <person name="Marcotte E.M."/>
            <person name="Wallingford J.B."/>
            <person name="Ito Y."/>
            <person name="Asashima M."/>
            <person name="Ueno N."/>
            <person name="Matsuda Y."/>
            <person name="Veenstra G.J."/>
            <person name="Fujiyama A."/>
            <person name="Harland R.M."/>
            <person name="Taira M."/>
            <person name="Rokhsar D.S."/>
        </authorList>
    </citation>
    <scope>NUCLEOTIDE SEQUENCE [LARGE SCALE GENOMIC DNA]</scope>
    <source>
        <strain evidence="2">J</strain>
    </source>
</reference>